<dbReference type="EMBL" id="BAAAZR010000059">
    <property type="protein sequence ID" value="GAA3843980.1"/>
    <property type="molecule type" value="Genomic_DNA"/>
</dbReference>
<dbReference type="Gene3D" id="3.40.50.1010">
    <property type="entry name" value="5'-nuclease"/>
    <property type="match status" value="1"/>
</dbReference>
<reference evidence="4" key="1">
    <citation type="journal article" date="2019" name="Int. J. Syst. Evol. Microbiol.">
        <title>The Global Catalogue of Microorganisms (GCM) 10K type strain sequencing project: providing services to taxonomists for standard genome sequencing and annotation.</title>
        <authorList>
            <consortium name="The Broad Institute Genomics Platform"/>
            <consortium name="The Broad Institute Genome Sequencing Center for Infectious Disease"/>
            <person name="Wu L."/>
            <person name="Ma J."/>
        </authorList>
    </citation>
    <scope>NUCLEOTIDE SEQUENCE [LARGE SCALE GENOMIC DNA]</scope>
    <source>
        <strain evidence="4">JCM 16908</strain>
    </source>
</reference>
<evidence type="ECO:0000256" key="1">
    <source>
        <dbReference type="SAM" id="MobiDB-lite"/>
    </source>
</evidence>
<dbReference type="SUPFAM" id="SSF50249">
    <property type="entry name" value="Nucleic acid-binding proteins"/>
    <property type="match status" value="1"/>
</dbReference>
<proteinExistence type="predicted"/>
<feature type="region of interest" description="Disordered" evidence="1">
    <location>
        <begin position="276"/>
        <end position="300"/>
    </location>
</feature>
<gene>
    <name evidence="3" type="ORF">GCM10022226_78740</name>
</gene>
<dbReference type="RefSeq" id="WP_344952813.1">
    <property type="nucleotide sequence ID" value="NZ_BAAAZR010000059.1"/>
</dbReference>
<comment type="caution">
    <text evidence="3">The sequence shown here is derived from an EMBL/GenBank/DDBJ whole genome shotgun (WGS) entry which is preliminary data.</text>
</comment>
<accession>A0ABP7JFN1</accession>
<organism evidence="3 4">
    <name type="scientific">Sphaerisporangium flaviroseum</name>
    <dbReference type="NCBI Taxonomy" id="509199"/>
    <lineage>
        <taxon>Bacteria</taxon>
        <taxon>Bacillati</taxon>
        <taxon>Actinomycetota</taxon>
        <taxon>Actinomycetes</taxon>
        <taxon>Streptosporangiales</taxon>
        <taxon>Streptosporangiaceae</taxon>
        <taxon>Sphaerisporangium</taxon>
    </lineage>
</organism>
<evidence type="ECO:0000259" key="2">
    <source>
        <dbReference type="Pfam" id="PF01936"/>
    </source>
</evidence>
<feature type="domain" description="NYN" evidence="2">
    <location>
        <begin position="82"/>
        <end position="165"/>
    </location>
</feature>
<evidence type="ECO:0000313" key="3">
    <source>
        <dbReference type="EMBL" id="GAA3843980.1"/>
    </source>
</evidence>
<dbReference type="InterPro" id="IPR012340">
    <property type="entry name" value="NA-bd_OB-fold"/>
</dbReference>
<dbReference type="Gene3D" id="2.40.50.140">
    <property type="entry name" value="Nucleic acid-binding proteins"/>
    <property type="match status" value="1"/>
</dbReference>
<dbReference type="Pfam" id="PF01936">
    <property type="entry name" value="NYN"/>
    <property type="match status" value="1"/>
</dbReference>
<protein>
    <recommendedName>
        <fullName evidence="2">NYN domain-containing protein</fullName>
    </recommendedName>
</protein>
<keyword evidence="4" id="KW-1185">Reference proteome</keyword>
<dbReference type="Proteomes" id="UP001500888">
    <property type="component" value="Unassembled WGS sequence"/>
</dbReference>
<dbReference type="InterPro" id="IPR021139">
    <property type="entry name" value="NYN"/>
</dbReference>
<evidence type="ECO:0000313" key="4">
    <source>
        <dbReference type="Proteomes" id="UP001500888"/>
    </source>
</evidence>
<name>A0ABP7JFN1_9ACTN</name>
<sequence>MTPLRVGIFYDGGWFIHLWEFLADNSKWMAKPSFGGLHDVMRWYLHRELALPLAQITVTEAHYVLGRPVTSDYQATNGDGRSNATTSRQWDHALRTEGVIRHDVACTDPNGNNEAGADVALALIAHELAMTGQIDAAVLITGDADFLPLIHHLRKLQVRVIVPSSFTQADGAPHRVWRAPLLTDAADHAPSWESLLDAGLAPDYRLRYPFTDPVAGATSQRASDGYRYGTIHTWKPRSPYGFIRDTSGLAWFAHRDDLPRGIHSLPAGHEVRFNGRPRCLPGQKYPQARSIEPYTPDTDE</sequence>